<dbReference type="Gene3D" id="3.90.550.10">
    <property type="entry name" value="Spore Coat Polysaccharide Biosynthesis Protein SpsA, Chain A"/>
    <property type="match status" value="1"/>
</dbReference>
<keyword evidence="2" id="KW-1185">Reference proteome</keyword>
<name>A0ABW9QZU2_9ACTN</name>
<protein>
    <submittedName>
        <fullName evidence="1">Glycosyltransferase</fullName>
    </submittedName>
</protein>
<reference evidence="1 2" key="1">
    <citation type="submission" date="2019-11" db="EMBL/GenBank/DDBJ databases">
        <title>Acidiferrimicrobium australis gen. nov., sp. nov., an acidophilic and obligately heterotrophic, member of the Actinobacteria that catalyses dissimilatory oxido- reduction of iron isolated from metal-rich acidic water in Chile.</title>
        <authorList>
            <person name="Gonzalez D."/>
            <person name="Huber K."/>
            <person name="Hedrich S."/>
            <person name="Rojas-Villalobos C."/>
            <person name="Quatrini R."/>
            <person name="Dinamarca M.A."/>
            <person name="Schwarz A."/>
            <person name="Canales C."/>
            <person name="Nancucheo I."/>
        </authorList>
    </citation>
    <scope>NUCLEOTIDE SEQUENCE [LARGE SCALE GENOMIC DNA]</scope>
    <source>
        <strain evidence="1 2">USS-CCA1</strain>
    </source>
</reference>
<accession>A0ABW9QZU2</accession>
<feature type="non-terminal residue" evidence="1">
    <location>
        <position position="196"/>
    </location>
</feature>
<evidence type="ECO:0000313" key="2">
    <source>
        <dbReference type="Proteomes" id="UP000437736"/>
    </source>
</evidence>
<feature type="non-terminal residue" evidence="1">
    <location>
        <position position="1"/>
    </location>
</feature>
<comment type="caution">
    <text evidence="1">The sequence shown here is derived from an EMBL/GenBank/DDBJ whole genome shotgun (WGS) entry which is preliminary data.</text>
</comment>
<proteinExistence type="predicted"/>
<dbReference type="InterPro" id="IPR029044">
    <property type="entry name" value="Nucleotide-diphossugar_trans"/>
</dbReference>
<gene>
    <name evidence="1" type="ORF">GHK86_20390</name>
</gene>
<dbReference type="EMBL" id="WJHE01001412">
    <property type="protein sequence ID" value="MST35076.1"/>
    <property type="molecule type" value="Genomic_DNA"/>
</dbReference>
<dbReference type="SUPFAM" id="SSF53448">
    <property type="entry name" value="Nucleotide-diphospho-sugar transferases"/>
    <property type="match status" value="1"/>
</dbReference>
<sequence>VNLGVRHASGDLVALLNDDALARPGWLARAGEVLERDPGIAAVTPKILYRTPFRAVGIDAEAWQADGDARELGRRIARATVAGRDVLGQLCGPGIHRLEIDEGGDRWRWSRPGHPVYVPVPPDAPDAEVRIDGEPAVGPLVRLINKAGSWLALDGILGDAGDREPDDGRFDQPFEHFAASGTALVVRAETWARVGE</sequence>
<dbReference type="Proteomes" id="UP000437736">
    <property type="component" value="Unassembled WGS sequence"/>
</dbReference>
<evidence type="ECO:0000313" key="1">
    <source>
        <dbReference type="EMBL" id="MST35076.1"/>
    </source>
</evidence>
<organism evidence="1 2">
    <name type="scientific">Acidiferrimicrobium australe</name>
    <dbReference type="NCBI Taxonomy" id="2664430"/>
    <lineage>
        <taxon>Bacteria</taxon>
        <taxon>Bacillati</taxon>
        <taxon>Actinomycetota</taxon>
        <taxon>Acidimicrobiia</taxon>
        <taxon>Acidimicrobiales</taxon>
        <taxon>Acidimicrobiaceae</taxon>
        <taxon>Acidiferrimicrobium</taxon>
    </lineage>
</organism>